<feature type="region of interest" description="Disordered" evidence="1">
    <location>
        <begin position="58"/>
        <end position="87"/>
    </location>
</feature>
<comment type="caution">
    <text evidence="2">The sequence shown here is derived from an EMBL/GenBank/DDBJ whole genome shotgun (WGS) entry which is preliminary data.</text>
</comment>
<evidence type="ECO:0000256" key="1">
    <source>
        <dbReference type="SAM" id="MobiDB-lite"/>
    </source>
</evidence>
<dbReference type="AlphaFoldDB" id="A0AAV7S0T3"/>
<evidence type="ECO:0000313" key="3">
    <source>
        <dbReference type="Proteomes" id="UP001066276"/>
    </source>
</evidence>
<dbReference type="EMBL" id="JANPWB010000009">
    <property type="protein sequence ID" value="KAJ1157592.1"/>
    <property type="molecule type" value="Genomic_DNA"/>
</dbReference>
<protein>
    <submittedName>
        <fullName evidence="2">Uncharacterized protein</fullName>
    </submittedName>
</protein>
<name>A0AAV7S0T3_PLEWA</name>
<sequence>MAENCRQDQHRGTASKNKGRHQEEVERPMEEGQCPLKEGNMACHRQERADPWGLWQAEHPLSETVGGPETLGTKDRGGPTGDGLPTM</sequence>
<gene>
    <name evidence="2" type="ORF">NDU88_010297</name>
</gene>
<reference evidence="2" key="1">
    <citation type="journal article" date="2022" name="bioRxiv">
        <title>Sequencing and chromosome-scale assembly of the giantPleurodeles waltlgenome.</title>
        <authorList>
            <person name="Brown T."/>
            <person name="Elewa A."/>
            <person name="Iarovenko S."/>
            <person name="Subramanian E."/>
            <person name="Araus A.J."/>
            <person name="Petzold A."/>
            <person name="Susuki M."/>
            <person name="Suzuki K.-i.T."/>
            <person name="Hayashi T."/>
            <person name="Toyoda A."/>
            <person name="Oliveira C."/>
            <person name="Osipova E."/>
            <person name="Leigh N.D."/>
            <person name="Simon A."/>
            <person name="Yun M.H."/>
        </authorList>
    </citation>
    <scope>NUCLEOTIDE SEQUENCE</scope>
    <source>
        <strain evidence="2">20211129_DDA</strain>
        <tissue evidence="2">Liver</tissue>
    </source>
</reference>
<dbReference type="Proteomes" id="UP001066276">
    <property type="component" value="Chromosome 5"/>
</dbReference>
<proteinExistence type="predicted"/>
<feature type="region of interest" description="Disordered" evidence="1">
    <location>
        <begin position="1"/>
        <end position="36"/>
    </location>
</feature>
<feature type="compositionally biased region" description="Basic and acidic residues" evidence="1">
    <location>
        <begin position="1"/>
        <end position="11"/>
    </location>
</feature>
<accession>A0AAV7S0T3</accession>
<evidence type="ECO:0000313" key="2">
    <source>
        <dbReference type="EMBL" id="KAJ1157592.1"/>
    </source>
</evidence>
<keyword evidence="3" id="KW-1185">Reference proteome</keyword>
<organism evidence="2 3">
    <name type="scientific">Pleurodeles waltl</name>
    <name type="common">Iberian ribbed newt</name>
    <dbReference type="NCBI Taxonomy" id="8319"/>
    <lineage>
        <taxon>Eukaryota</taxon>
        <taxon>Metazoa</taxon>
        <taxon>Chordata</taxon>
        <taxon>Craniata</taxon>
        <taxon>Vertebrata</taxon>
        <taxon>Euteleostomi</taxon>
        <taxon>Amphibia</taxon>
        <taxon>Batrachia</taxon>
        <taxon>Caudata</taxon>
        <taxon>Salamandroidea</taxon>
        <taxon>Salamandridae</taxon>
        <taxon>Pleurodelinae</taxon>
        <taxon>Pleurodeles</taxon>
    </lineage>
</organism>
<feature type="compositionally biased region" description="Basic and acidic residues" evidence="1">
    <location>
        <begin position="20"/>
        <end position="30"/>
    </location>
</feature>